<protein>
    <submittedName>
        <fullName evidence="1">Uncharacterized protein</fullName>
    </submittedName>
</protein>
<accession>A0A974HKM3</accession>
<reference evidence="2" key="1">
    <citation type="journal article" date="2016" name="Nature">
        <title>Genome evolution in the allotetraploid frog Xenopus laevis.</title>
        <authorList>
            <person name="Session A.M."/>
            <person name="Uno Y."/>
            <person name="Kwon T."/>
            <person name="Chapman J.A."/>
            <person name="Toyoda A."/>
            <person name="Takahashi S."/>
            <person name="Fukui A."/>
            <person name="Hikosaka A."/>
            <person name="Suzuki A."/>
            <person name="Kondo M."/>
            <person name="van Heeringen S.J."/>
            <person name="Quigley I."/>
            <person name="Heinz S."/>
            <person name="Ogino H."/>
            <person name="Ochi H."/>
            <person name="Hellsten U."/>
            <person name="Lyons J.B."/>
            <person name="Simakov O."/>
            <person name="Putnam N."/>
            <person name="Stites J."/>
            <person name="Kuroki Y."/>
            <person name="Tanaka T."/>
            <person name="Michiue T."/>
            <person name="Watanabe M."/>
            <person name="Bogdanovic O."/>
            <person name="Lister R."/>
            <person name="Georgiou G."/>
            <person name="Paranjpe S.S."/>
            <person name="van Kruijsbergen I."/>
            <person name="Shu S."/>
            <person name="Carlson J."/>
            <person name="Kinoshita T."/>
            <person name="Ohta Y."/>
            <person name="Mawaribuchi S."/>
            <person name="Jenkins J."/>
            <person name="Grimwood J."/>
            <person name="Schmutz J."/>
            <person name="Mitros T."/>
            <person name="Mozaffari S.V."/>
            <person name="Suzuki Y."/>
            <person name="Haramoto Y."/>
            <person name="Yamamoto T.S."/>
            <person name="Takagi C."/>
            <person name="Heald R."/>
            <person name="Miller K."/>
            <person name="Haudenschild C."/>
            <person name="Kitzman J."/>
            <person name="Nakayama T."/>
            <person name="Izutsu Y."/>
            <person name="Robert J."/>
            <person name="Fortriede J."/>
            <person name="Burns K."/>
            <person name="Lotay V."/>
            <person name="Karimi K."/>
            <person name="Yasuoka Y."/>
            <person name="Dichmann D.S."/>
            <person name="Flajnik M.F."/>
            <person name="Houston D.W."/>
            <person name="Shendure J."/>
            <person name="DuPasquier L."/>
            <person name="Vize P.D."/>
            <person name="Zorn A.M."/>
            <person name="Ito M."/>
            <person name="Marcotte E.M."/>
            <person name="Wallingford J.B."/>
            <person name="Ito Y."/>
            <person name="Asashima M."/>
            <person name="Ueno N."/>
            <person name="Matsuda Y."/>
            <person name="Veenstra G.J."/>
            <person name="Fujiyama A."/>
            <person name="Harland R.M."/>
            <person name="Taira M."/>
            <person name="Rokhsar D.S."/>
        </authorList>
    </citation>
    <scope>NUCLEOTIDE SEQUENCE [LARGE SCALE GENOMIC DNA]</scope>
    <source>
        <strain evidence="2">J</strain>
    </source>
</reference>
<evidence type="ECO:0000313" key="1">
    <source>
        <dbReference type="EMBL" id="OCT81046.1"/>
    </source>
</evidence>
<proteinExistence type="predicted"/>
<dbReference type="EMBL" id="CM004474">
    <property type="protein sequence ID" value="OCT81046.1"/>
    <property type="molecule type" value="Genomic_DNA"/>
</dbReference>
<name>A0A974HKM3_XENLA</name>
<dbReference type="AlphaFoldDB" id="A0A974HKM3"/>
<organism evidence="1 2">
    <name type="scientific">Xenopus laevis</name>
    <name type="common">African clawed frog</name>
    <dbReference type="NCBI Taxonomy" id="8355"/>
    <lineage>
        <taxon>Eukaryota</taxon>
        <taxon>Metazoa</taxon>
        <taxon>Chordata</taxon>
        <taxon>Craniata</taxon>
        <taxon>Vertebrata</taxon>
        <taxon>Euteleostomi</taxon>
        <taxon>Amphibia</taxon>
        <taxon>Batrachia</taxon>
        <taxon>Anura</taxon>
        <taxon>Pipoidea</taxon>
        <taxon>Pipidae</taxon>
        <taxon>Xenopodinae</taxon>
        <taxon>Xenopus</taxon>
        <taxon>Xenopus</taxon>
    </lineage>
</organism>
<gene>
    <name evidence="1" type="ORF">XELAEV_18027859mg</name>
</gene>
<sequence length="70" mass="7929">MGEGHCIRGTNAYSCFMQLICILPLVIKETNKWQDLCSCCIRKTTNQNEPQHVAGVITTKRVLRSNESMD</sequence>
<dbReference type="Proteomes" id="UP000694892">
    <property type="component" value="Chromosome 5L"/>
</dbReference>
<evidence type="ECO:0000313" key="2">
    <source>
        <dbReference type="Proteomes" id="UP000694892"/>
    </source>
</evidence>